<sequence>MGVIANGSEAIWFECRRWLEIASSFLLAMTRETWLLDMAHESAWVSSRGLNFYFMPTWVGGFD</sequence>
<evidence type="ECO:0000313" key="1">
    <source>
        <dbReference type="EMBL" id="BCA93320.1"/>
    </source>
</evidence>
<gene>
    <name evidence="1" type="ORF">HMSLTHF_30950</name>
</gene>
<dbReference type="EMBL" id="AP022821">
    <property type="protein sequence ID" value="BCA93320.1"/>
    <property type="molecule type" value="Genomic_DNA"/>
</dbReference>
<dbReference type="Proteomes" id="UP000503197">
    <property type="component" value="Chromosome"/>
</dbReference>
<protein>
    <submittedName>
        <fullName evidence="1">Uncharacterized protein</fullName>
    </submittedName>
</protein>
<name>A0A6F8SZJ2_9GAMM</name>
<evidence type="ECO:0000313" key="2">
    <source>
        <dbReference type="Proteomes" id="UP000503197"/>
    </source>
</evidence>
<dbReference type="AlphaFoldDB" id="A0A6F8SZJ2"/>
<reference evidence="1 2" key="1">
    <citation type="submission" date="2020-02" db="EMBL/GenBank/DDBJ databases">
        <title>Complete Genome Sequence of Halomonas meridiana strain BAA-801, Isolated from Deep Sea Thermal Vent.</title>
        <authorList>
            <person name="Takahashi Y."/>
            <person name="Takahashi H."/>
            <person name="Galipon J."/>
            <person name="Arakawa K."/>
        </authorList>
    </citation>
    <scope>NUCLEOTIDE SEQUENCE [LARGE SCALE GENOMIC DNA]</scope>
    <source>
        <strain evidence="1 2">Slthf1</strain>
    </source>
</reference>
<proteinExistence type="predicted"/>
<organism evidence="1 2">
    <name type="scientific">Vreelandella aquamarina</name>
    <dbReference type="NCBI Taxonomy" id="77097"/>
    <lineage>
        <taxon>Bacteria</taxon>
        <taxon>Pseudomonadati</taxon>
        <taxon>Pseudomonadota</taxon>
        <taxon>Gammaproteobacteria</taxon>
        <taxon>Oceanospirillales</taxon>
        <taxon>Halomonadaceae</taxon>
        <taxon>Vreelandella</taxon>
    </lineage>
</organism>
<accession>A0A6F8SZJ2</accession>